<dbReference type="InterPro" id="IPR013935">
    <property type="entry name" value="Trs120_TRAPPC9"/>
</dbReference>
<reference evidence="2 3" key="1">
    <citation type="submission" date="2015-09" db="EMBL/GenBank/DDBJ databases">
        <title>Draft genome of the parasitic nematode Teladorsagia circumcincta isolate WARC Sus (inbred).</title>
        <authorList>
            <person name="Mitreva M."/>
        </authorList>
    </citation>
    <scope>NUCLEOTIDE SEQUENCE [LARGE SCALE GENOMIC DNA]</scope>
    <source>
        <strain evidence="2 3">S</strain>
    </source>
</reference>
<dbReference type="AlphaFoldDB" id="A0A2G9UNS0"/>
<dbReference type="PANTHER" id="PTHR21512">
    <property type="entry name" value="TRAFFICKING PROTEIN PARTICLE COMPLEX SUBUNIT 9"/>
    <property type="match status" value="1"/>
</dbReference>
<dbReference type="PANTHER" id="PTHR21512:SF5">
    <property type="entry name" value="TRAFFICKING PROTEIN PARTICLE COMPLEX SUBUNIT 9"/>
    <property type="match status" value="1"/>
</dbReference>
<dbReference type="EMBL" id="KZ345826">
    <property type="protein sequence ID" value="PIO71857.1"/>
    <property type="molecule type" value="Genomic_DNA"/>
</dbReference>
<evidence type="ECO:0000313" key="3">
    <source>
        <dbReference type="Proteomes" id="UP000230423"/>
    </source>
</evidence>
<evidence type="ECO:0000256" key="1">
    <source>
        <dbReference type="SAM" id="MobiDB-lite"/>
    </source>
</evidence>
<dbReference type="OrthoDB" id="5848967at2759"/>
<dbReference type="GO" id="GO:0005802">
    <property type="term" value="C:trans-Golgi network"/>
    <property type="evidence" value="ECO:0007669"/>
    <property type="project" value="TreeGrafter"/>
</dbReference>
<sequence>MRAIYFVLESKRVDQSFEKLENVRGLRSVHKGVRGNGSACAPLKQIDSLKLWDWDSPLFQECPPCPALPEEEKFKVGVENKASKMYKKKCVGRSRKQNADYAMLTGLPQLALDSYAAAMEALKSSNDMLWYAGLFIIKCECCNGILPAPKIIFFTGSCEGWACAAMSLLYDGLSSCTSMYRVASMTPAQMRDISIPSLGAAVGAASQHSLGVSLGHQRHRSDENARVPVIDDGSDGSESRRSTGRIPWAAVLRGERPKDKIEPAAILEKFEQALENYSKFSFAAMIEYDCMMKAVSLYRYQRLYVEMEVRLSYTSLVLF</sequence>
<accession>A0A2G9UNS0</accession>
<evidence type="ECO:0000313" key="2">
    <source>
        <dbReference type="EMBL" id="PIO71857.1"/>
    </source>
</evidence>
<protein>
    <submittedName>
        <fullName evidence="2">Uncharacterized protein</fullName>
    </submittedName>
</protein>
<feature type="region of interest" description="Disordered" evidence="1">
    <location>
        <begin position="216"/>
        <end position="242"/>
    </location>
</feature>
<gene>
    <name evidence="2" type="ORF">TELCIR_06226</name>
</gene>
<dbReference type="Proteomes" id="UP000230423">
    <property type="component" value="Unassembled WGS sequence"/>
</dbReference>
<proteinExistence type="predicted"/>
<keyword evidence="3" id="KW-1185">Reference proteome</keyword>
<name>A0A2G9UNS0_TELCI</name>
<organism evidence="2 3">
    <name type="scientific">Teladorsagia circumcincta</name>
    <name type="common">Brown stomach worm</name>
    <name type="synonym">Ostertagia circumcincta</name>
    <dbReference type="NCBI Taxonomy" id="45464"/>
    <lineage>
        <taxon>Eukaryota</taxon>
        <taxon>Metazoa</taxon>
        <taxon>Ecdysozoa</taxon>
        <taxon>Nematoda</taxon>
        <taxon>Chromadorea</taxon>
        <taxon>Rhabditida</taxon>
        <taxon>Rhabditina</taxon>
        <taxon>Rhabditomorpha</taxon>
        <taxon>Strongyloidea</taxon>
        <taxon>Trichostrongylidae</taxon>
        <taxon>Teladorsagia</taxon>
    </lineage>
</organism>